<dbReference type="Pfam" id="PF07801">
    <property type="entry name" value="DUF1647"/>
    <property type="match status" value="1"/>
</dbReference>
<feature type="transmembrane region" description="Helical" evidence="1">
    <location>
        <begin position="20"/>
        <end position="43"/>
    </location>
</feature>
<keyword evidence="1" id="KW-0472">Membrane</keyword>
<name>A0A7E4UY97_PANRE</name>
<organism evidence="2 3">
    <name type="scientific">Panagrellus redivivus</name>
    <name type="common">Microworm</name>
    <dbReference type="NCBI Taxonomy" id="6233"/>
    <lineage>
        <taxon>Eukaryota</taxon>
        <taxon>Metazoa</taxon>
        <taxon>Ecdysozoa</taxon>
        <taxon>Nematoda</taxon>
        <taxon>Chromadorea</taxon>
        <taxon>Rhabditida</taxon>
        <taxon>Tylenchina</taxon>
        <taxon>Panagrolaimomorpha</taxon>
        <taxon>Panagrolaimoidea</taxon>
        <taxon>Panagrolaimidae</taxon>
        <taxon>Panagrellus</taxon>
    </lineage>
</organism>
<evidence type="ECO:0000313" key="3">
    <source>
        <dbReference type="WBParaSite" id="Pan_g14077.t1"/>
    </source>
</evidence>
<accession>A0A7E4UY97</accession>
<protein>
    <submittedName>
        <fullName evidence="3">Nucleotid_trans domain-containing protein</fullName>
    </submittedName>
</protein>
<evidence type="ECO:0000313" key="2">
    <source>
        <dbReference type="Proteomes" id="UP000492821"/>
    </source>
</evidence>
<dbReference type="AlphaFoldDB" id="A0A7E4UY97"/>
<proteinExistence type="predicted"/>
<reference evidence="2" key="1">
    <citation type="journal article" date="2013" name="Genetics">
        <title>The draft genome and transcriptome of Panagrellus redivivus are shaped by the harsh demands of a free-living lifestyle.</title>
        <authorList>
            <person name="Srinivasan J."/>
            <person name="Dillman A.R."/>
            <person name="Macchietto M.G."/>
            <person name="Heikkinen L."/>
            <person name="Lakso M."/>
            <person name="Fracchia K.M."/>
            <person name="Antoshechkin I."/>
            <person name="Mortazavi A."/>
            <person name="Wong G."/>
            <person name="Sternberg P.W."/>
        </authorList>
    </citation>
    <scope>NUCLEOTIDE SEQUENCE [LARGE SCALE GENOMIC DNA]</scope>
    <source>
        <strain evidence="2">MT8872</strain>
    </source>
</reference>
<keyword evidence="2" id="KW-1185">Reference proteome</keyword>
<sequence length="310" mass="35147">MPKMPLYTSFHHYAHHCTHVSNLLKVFLVLCSVVVVFNMFSVISITSLSTPGKHAFVTVFSANHLCEAMHACQTYSNVPEIKTGMVTVIAFYAEDVTSEMLSNYTKLCPVVQLRPISLKQYPSYVLDLKNYRFKFLILKEVLSEFDTLLYGDVSIWFNTSVTDESLTDLFKSMKTTFAKQGIRMFAFAPHSNFAVTHPLMYNYFNVSVEQMKNTTQLGATALMVSNTTAAHDVIDKVAECALEENCMAPKGAKLKCPYPDFTLNTKVVCHRFDQSAVNMRLIELYGTDSFLYYKPSRLIKLVRTEVCSFP</sequence>
<keyword evidence="1" id="KW-1133">Transmembrane helix</keyword>
<dbReference type="WBParaSite" id="Pan_g14077.t1">
    <property type="protein sequence ID" value="Pan_g14077.t1"/>
    <property type="gene ID" value="Pan_g14077"/>
</dbReference>
<dbReference type="PANTHER" id="PTHR31389">
    <property type="entry name" value="LD39211P"/>
    <property type="match status" value="1"/>
</dbReference>
<dbReference type="Proteomes" id="UP000492821">
    <property type="component" value="Unassembled WGS sequence"/>
</dbReference>
<dbReference type="PANTHER" id="PTHR31389:SF4">
    <property type="entry name" value="LD39211P"/>
    <property type="match status" value="1"/>
</dbReference>
<evidence type="ECO:0000256" key="1">
    <source>
        <dbReference type="SAM" id="Phobius"/>
    </source>
</evidence>
<dbReference type="InterPro" id="IPR012444">
    <property type="entry name" value="DUF1647"/>
</dbReference>
<reference evidence="3" key="2">
    <citation type="submission" date="2020-10" db="UniProtKB">
        <authorList>
            <consortium name="WormBaseParasite"/>
        </authorList>
    </citation>
    <scope>IDENTIFICATION</scope>
</reference>
<keyword evidence="1" id="KW-0812">Transmembrane</keyword>